<evidence type="ECO:0000313" key="1">
    <source>
        <dbReference type="EMBL" id="CAA2976692.1"/>
    </source>
</evidence>
<organism evidence="1 2">
    <name type="scientific">Olea europaea subsp. europaea</name>
    <dbReference type="NCBI Taxonomy" id="158383"/>
    <lineage>
        <taxon>Eukaryota</taxon>
        <taxon>Viridiplantae</taxon>
        <taxon>Streptophyta</taxon>
        <taxon>Embryophyta</taxon>
        <taxon>Tracheophyta</taxon>
        <taxon>Spermatophyta</taxon>
        <taxon>Magnoliopsida</taxon>
        <taxon>eudicotyledons</taxon>
        <taxon>Gunneridae</taxon>
        <taxon>Pentapetalae</taxon>
        <taxon>asterids</taxon>
        <taxon>lamiids</taxon>
        <taxon>Lamiales</taxon>
        <taxon>Oleaceae</taxon>
        <taxon>Oleeae</taxon>
        <taxon>Olea</taxon>
    </lineage>
</organism>
<keyword evidence="2" id="KW-1185">Reference proteome</keyword>
<proteinExistence type="predicted"/>
<sequence>MGEDQGLVPNVCSVLPSIQAADFFPVQFSYHFCPFSPEDVADAYWPEAISLRPDILQLLLSVNVRITDRVARTVVEPILDNMALTEMQKRLRALSPSLIPGNEGFRRLVDPTMITPSKINLLKQLEVDVYTSPPSVELISYQIFFSSAGYILAAIEEFGVAAEALDTVKSKVIKLLAFLVNNSEYNTKWFLDRSGSGINNLNISQTATIAACLNMTPESARELLANLAVNVIGFNVKVLITLADQTFFLHGVSSCLSPWFAS</sequence>
<dbReference type="EMBL" id="CACTIH010002513">
    <property type="protein sequence ID" value="CAA2976692.1"/>
    <property type="molecule type" value="Genomic_DNA"/>
</dbReference>
<dbReference type="AlphaFoldDB" id="A0A8S0RD09"/>
<comment type="caution">
    <text evidence="1">The sequence shown here is derived from an EMBL/GenBank/DDBJ whole genome shotgun (WGS) entry which is preliminary data.</text>
</comment>
<reference evidence="1 2" key="1">
    <citation type="submission" date="2019-12" db="EMBL/GenBank/DDBJ databases">
        <authorList>
            <person name="Alioto T."/>
            <person name="Alioto T."/>
            <person name="Gomez Garrido J."/>
        </authorList>
    </citation>
    <scope>NUCLEOTIDE SEQUENCE [LARGE SCALE GENOMIC DNA]</scope>
</reference>
<gene>
    <name evidence="1" type="ORF">OLEA9_A098888</name>
</gene>
<name>A0A8S0RD09_OLEEU</name>
<protein>
    <submittedName>
        <fullName evidence="1">Uncharacterized protein</fullName>
    </submittedName>
</protein>
<dbReference type="Gramene" id="OE9A098888T1">
    <property type="protein sequence ID" value="OE9A098888C1"/>
    <property type="gene ID" value="OE9A098888"/>
</dbReference>
<evidence type="ECO:0000313" key="2">
    <source>
        <dbReference type="Proteomes" id="UP000594638"/>
    </source>
</evidence>
<accession>A0A8S0RD09</accession>
<dbReference type="Proteomes" id="UP000594638">
    <property type="component" value="Unassembled WGS sequence"/>
</dbReference>